<evidence type="ECO:0000313" key="3">
    <source>
        <dbReference type="Proteomes" id="UP000326354"/>
    </source>
</evidence>
<name>A0A5S9IT24_UABAM</name>
<feature type="transmembrane region" description="Helical" evidence="1">
    <location>
        <begin position="83"/>
        <end position="107"/>
    </location>
</feature>
<reference evidence="2 3" key="1">
    <citation type="submission" date="2019-08" db="EMBL/GenBank/DDBJ databases">
        <title>Complete genome sequence of Candidatus Uab amorphum.</title>
        <authorList>
            <person name="Shiratori T."/>
            <person name="Suzuki S."/>
            <person name="Kakizawa Y."/>
            <person name="Ishida K."/>
        </authorList>
    </citation>
    <scope>NUCLEOTIDE SEQUENCE [LARGE SCALE GENOMIC DNA]</scope>
    <source>
        <strain evidence="2 3">SRT547</strain>
    </source>
</reference>
<feature type="transmembrane region" description="Helical" evidence="1">
    <location>
        <begin position="152"/>
        <end position="174"/>
    </location>
</feature>
<feature type="transmembrane region" description="Helical" evidence="1">
    <location>
        <begin position="51"/>
        <end position="77"/>
    </location>
</feature>
<accession>A0A5S9IT24</accession>
<dbReference type="RefSeq" id="WP_151971436.1">
    <property type="nucleotide sequence ID" value="NZ_AP019860.1"/>
</dbReference>
<dbReference type="EMBL" id="AP019860">
    <property type="protein sequence ID" value="BBM87414.1"/>
    <property type="molecule type" value="Genomic_DNA"/>
</dbReference>
<protein>
    <submittedName>
        <fullName evidence="2">Uncharacterized protein</fullName>
    </submittedName>
</protein>
<keyword evidence="1" id="KW-0472">Membrane</keyword>
<gene>
    <name evidence="2" type="ORF">UABAM_05823</name>
</gene>
<keyword evidence="1" id="KW-0812">Transmembrane</keyword>
<dbReference type="KEGG" id="uam:UABAM_05823"/>
<keyword evidence="3" id="KW-1185">Reference proteome</keyword>
<dbReference type="AlphaFoldDB" id="A0A5S9IT24"/>
<dbReference type="Proteomes" id="UP000326354">
    <property type="component" value="Chromosome"/>
</dbReference>
<keyword evidence="1" id="KW-1133">Transmembrane helix</keyword>
<proteinExistence type="predicted"/>
<evidence type="ECO:0000313" key="2">
    <source>
        <dbReference type="EMBL" id="BBM87414.1"/>
    </source>
</evidence>
<sequence length="181" mass="20587">MENTKIQAQCANCHLKFYIPTELINQKRPCPKCKKVLLLSTKPQPKTPMSLLIYSGVFFVLTILFMLVWLSMIMQILRTNATGIIPVIAMGTVVLGTLLFTSLGLLQVKAVARYGIYLFMIINSSGAVWQYQRLLFFQAMNMIENTQLNYEITVLVCIQGAFVVCIYVPLLFLLRKHTLQC</sequence>
<evidence type="ECO:0000256" key="1">
    <source>
        <dbReference type="SAM" id="Phobius"/>
    </source>
</evidence>
<feature type="transmembrane region" description="Helical" evidence="1">
    <location>
        <begin position="114"/>
        <end position="132"/>
    </location>
</feature>
<organism evidence="2 3">
    <name type="scientific">Uabimicrobium amorphum</name>
    <dbReference type="NCBI Taxonomy" id="2596890"/>
    <lineage>
        <taxon>Bacteria</taxon>
        <taxon>Pseudomonadati</taxon>
        <taxon>Planctomycetota</taxon>
        <taxon>Candidatus Uabimicrobiia</taxon>
        <taxon>Candidatus Uabimicrobiales</taxon>
        <taxon>Candidatus Uabimicrobiaceae</taxon>
        <taxon>Candidatus Uabimicrobium</taxon>
    </lineage>
</organism>
<dbReference type="OrthoDB" id="284830at2"/>